<dbReference type="GeneID" id="37072181"/>
<reference evidence="1 2" key="1">
    <citation type="submission" date="2016-12" db="EMBL/GenBank/DDBJ databases">
        <title>The genomes of Aspergillus section Nigri reveals drivers in fungal speciation.</title>
        <authorList>
            <consortium name="DOE Joint Genome Institute"/>
            <person name="Vesth T.C."/>
            <person name="Nybo J."/>
            <person name="Theobald S."/>
            <person name="Brandl J."/>
            <person name="Frisvad J.C."/>
            <person name="Nielsen K.F."/>
            <person name="Lyhne E.K."/>
            <person name="Kogle M.E."/>
            <person name="Kuo A."/>
            <person name="Riley R."/>
            <person name="Clum A."/>
            <person name="Nolan M."/>
            <person name="Lipzen A."/>
            <person name="Salamov A."/>
            <person name="Henrissat B."/>
            <person name="Wiebenga A."/>
            <person name="De Vries R.P."/>
            <person name="Grigoriev I.V."/>
            <person name="Mortensen U.H."/>
            <person name="Andersen M.R."/>
            <person name="Baker S.E."/>
        </authorList>
    </citation>
    <scope>NUCLEOTIDE SEQUENCE [LARGE SCALE GENOMIC DNA]</scope>
    <source>
        <strain evidence="1 2">JOP 1030-1</strain>
    </source>
</reference>
<evidence type="ECO:0000313" key="1">
    <source>
        <dbReference type="EMBL" id="PYH40907.1"/>
    </source>
</evidence>
<gene>
    <name evidence="1" type="ORF">BP01DRAFT_191413</name>
</gene>
<name>A0A318Z3M3_9EURO</name>
<dbReference type="Proteomes" id="UP000248349">
    <property type="component" value="Unassembled WGS sequence"/>
</dbReference>
<organism evidence="1 2">
    <name type="scientific">Aspergillus saccharolyticus JOP 1030-1</name>
    <dbReference type="NCBI Taxonomy" id="1450539"/>
    <lineage>
        <taxon>Eukaryota</taxon>
        <taxon>Fungi</taxon>
        <taxon>Dikarya</taxon>
        <taxon>Ascomycota</taxon>
        <taxon>Pezizomycotina</taxon>
        <taxon>Eurotiomycetes</taxon>
        <taxon>Eurotiomycetidae</taxon>
        <taxon>Eurotiales</taxon>
        <taxon>Aspergillaceae</taxon>
        <taxon>Aspergillus</taxon>
        <taxon>Aspergillus subgen. Circumdati</taxon>
    </lineage>
</organism>
<dbReference type="RefSeq" id="XP_025426889.1">
    <property type="nucleotide sequence ID" value="XM_025570953.1"/>
</dbReference>
<dbReference type="AlphaFoldDB" id="A0A318Z3M3"/>
<keyword evidence="2" id="KW-1185">Reference proteome</keyword>
<dbReference type="EMBL" id="KZ821274">
    <property type="protein sequence ID" value="PYH40907.1"/>
    <property type="molecule type" value="Genomic_DNA"/>
</dbReference>
<evidence type="ECO:0000313" key="2">
    <source>
        <dbReference type="Proteomes" id="UP000248349"/>
    </source>
</evidence>
<proteinExistence type="predicted"/>
<accession>A0A318Z3M3</accession>
<sequence length="212" mass="24500">MKLYEQNWLSLGQLIITYLNPFSSLHYYRHYYFPLTSTPALCPPNIIHWNHRYYCDELFVQRLSRSSSHCPQFFLRLLLLLLLFLLHCYQPTQSSLLAPSPLPFSLFSLSSLSLFFLSSSPPLTFHSYIHSTSFPPTSFSVYGVATVTNFRSSTASTTLPPPTRFDHPILPSTHFYRPHLTPTPLPPRSKILVHPFSDYPTNFLPLEVRTCE</sequence>
<protein>
    <submittedName>
        <fullName evidence="1">Uncharacterized protein</fullName>
    </submittedName>
</protein>